<proteinExistence type="predicted"/>
<feature type="domain" description="Chorismate mutase" evidence="1">
    <location>
        <begin position="13"/>
        <end position="94"/>
    </location>
</feature>
<evidence type="ECO:0000313" key="2">
    <source>
        <dbReference type="EMBL" id="AGS49759.1"/>
    </source>
</evidence>
<accession>S5UBL0</accession>
<dbReference type="InterPro" id="IPR010958">
    <property type="entry name" value="Chorismate_mutase_highGC-bac"/>
</dbReference>
<dbReference type="EMBL" id="KF264554">
    <property type="protein sequence ID" value="AGS49759.1"/>
    <property type="molecule type" value="Genomic_DNA"/>
</dbReference>
<evidence type="ECO:0000259" key="1">
    <source>
        <dbReference type="PROSITE" id="PS51168"/>
    </source>
</evidence>
<name>S5UBL0_9BACT</name>
<dbReference type="AlphaFoldDB" id="S5UBL0"/>
<dbReference type="InterPro" id="IPR002701">
    <property type="entry name" value="CM_II_prokaryot"/>
</dbReference>
<dbReference type="SMART" id="SM00830">
    <property type="entry name" value="CM_2"/>
    <property type="match status" value="1"/>
</dbReference>
<dbReference type="Pfam" id="PF01817">
    <property type="entry name" value="CM_2"/>
    <property type="match status" value="1"/>
</dbReference>
<dbReference type="EC" id="5.4.99.5" evidence="2"/>
<organism evidence="2">
    <name type="scientific">uncultured bacterium esnapd15</name>
    <dbReference type="NCBI Taxonomy" id="1366595"/>
    <lineage>
        <taxon>Bacteria</taxon>
        <taxon>environmental samples</taxon>
    </lineage>
</organism>
<keyword evidence="2" id="KW-0413">Isomerase</keyword>
<dbReference type="NCBIfam" id="TIGR01808">
    <property type="entry name" value="CM_M_hiGC-arch"/>
    <property type="match status" value="1"/>
</dbReference>
<dbReference type="Gene3D" id="1.20.59.10">
    <property type="entry name" value="Chorismate mutase"/>
    <property type="match status" value="1"/>
</dbReference>
<dbReference type="NCBIfam" id="NF005894">
    <property type="entry name" value="PRK07857.1"/>
    <property type="match status" value="1"/>
</dbReference>
<sequence>MAAEETIADASEMLPAGSIPQMRARIDEIDTAIIELWRERAELSRRIGAIRLAEGGTRLVLSRETEILRRFRAGIGSDGTQLGLLVLRAGRGRL</sequence>
<reference evidence="2" key="1">
    <citation type="journal article" date="2013" name="Proc. Natl. Acad. Sci. U.S.A.">
        <title>Mapping gene clusters within arrayed metagenomic libraries to expand the structural diversity of biomedically relevant natural products.</title>
        <authorList>
            <person name="Owen J.G."/>
            <person name="Reddy B.V."/>
            <person name="Ternei M.A."/>
            <person name="Charlop-Powers Z."/>
            <person name="Calle P.Y."/>
            <person name="Kim J.H."/>
            <person name="Brady S.F."/>
        </authorList>
    </citation>
    <scope>NUCLEOTIDE SEQUENCE</scope>
</reference>
<dbReference type="SUPFAM" id="SSF48600">
    <property type="entry name" value="Chorismate mutase II"/>
    <property type="match status" value="1"/>
</dbReference>
<protein>
    <submittedName>
        <fullName evidence="2">Chorismate mutase I</fullName>
        <ecNumber evidence="2">5.4.99.5</ecNumber>
    </submittedName>
</protein>
<dbReference type="GO" id="GO:0004106">
    <property type="term" value="F:chorismate mutase activity"/>
    <property type="evidence" value="ECO:0007669"/>
    <property type="project" value="UniProtKB-EC"/>
</dbReference>
<dbReference type="GO" id="GO:0046417">
    <property type="term" value="P:chorismate metabolic process"/>
    <property type="evidence" value="ECO:0007669"/>
    <property type="project" value="InterPro"/>
</dbReference>
<dbReference type="InterPro" id="IPR036263">
    <property type="entry name" value="Chorismate_II_sf"/>
</dbReference>
<dbReference type="InterPro" id="IPR036979">
    <property type="entry name" value="CM_dom_sf"/>
</dbReference>
<dbReference type="PROSITE" id="PS51168">
    <property type="entry name" value="CHORISMATE_MUT_2"/>
    <property type="match status" value="1"/>
</dbReference>